<evidence type="ECO:0000256" key="3">
    <source>
        <dbReference type="ARBA" id="ARBA00022603"/>
    </source>
</evidence>
<reference evidence="15" key="1">
    <citation type="submission" date="2019-07" db="EMBL/GenBank/DDBJ databases">
        <title>The discovery of a new lineage B mimivirus raises questions about particles surface fibrils.</title>
        <authorList>
            <person name="Silva L.K.S."/>
            <person name="Rodrigues R.A.L."/>
            <person name="Andrade A.C.S.P."/>
            <person name="Hikida H."/>
            <person name="Andreani J."/>
            <person name="Levasseur A."/>
            <person name="La Scola B."/>
            <person name="Abrahao J.S."/>
        </authorList>
    </citation>
    <scope>NUCLEOTIDE SEQUENCE</scope>
    <source>
        <strain evidence="15">B60</strain>
    </source>
</reference>
<dbReference type="Gene3D" id="3.20.100.10">
    <property type="entry name" value="mRNA triphosphatase Cet1-like"/>
    <property type="match status" value="1"/>
</dbReference>
<comment type="catalytic activity">
    <reaction evidence="13">
        <text>a 5'-end triphospho-ribonucleoside in mRNA + H2O = a 5'-end diphospho-ribonucleoside in mRNA + phosphate + H(+)</text>
        <dbReference type="Rhea" id="RHEA:67004"/>
        <dbReference type="Rhea" id="RHEA-COMP:17164"/>
        <dbReference type="Rhea" id="RHEA-COMP:17165"/>
        <dbReference type="ChEBI" id="CHEBI:15377"/>
        <dbReference type="ChEBI" id="CHEBI:15378"/>
        <dbReference type="ChEBI" id="CHEBI:43474"/>
        <dbReference type="ChEBI" id="CHEBI:167616"/>
        <dbReference type="ChEBI" id="CHEBI:167618"/>
        <dbReference type="EC" id="3.6.1.74"/>
    </reaction>
    <physiologicalReaction direction="left-to-right" evidence="13">
        <dbReference type="Rhea" id="RHEA:67005"/>
    </physiologicalReaction>
</comment>
<keyword evidence="11" id="KW-0342">GTP-binding</keyword>
<accession>A0A6G6ACU2</accession>
<dbReference type="PANTHER" id="PTHR12189:SF2">
    <property type="entry name" value="MRNA CAP GUANINE-N7 METHYLTRANSFERASE"/>
    <property type="match status" value="1"/>
</dbReference>
<dbReference type="InterPro" id="IPR039753">
    <property type="entry name" value="RG7MT1"/>
</dbReference>
<dbReference type="GO" id="GO:0004482">
    <property type="term" value="F:mRNA 5'-cap (guanine-N7-)-methyltransferase activity"/>
    <property type="evidence" value="ECO:0007669"/>
    <property type="project" value="InterPro"/>
</dbReference>
<protein>
    <submittedName>
        <fullName evidence="15">mRNA-capping enzyme</fullName>
    </submittedName>
</protein>
<dbReference type="InterPro" id="IPR001339">
    <property type="entry name" value="mRNA_cap_enzyme_adenylation"/>
</dbReference>
<dbReference type="SUPFAM" id="SSF55154">
    <property type="entry name" value="CYTH-like phosphatases"/>
    <property type="match status" value="1"/>
</dbReference>
<dbReference type="InterPro" id="IPR012340">
    <property type="entry name" value="NA-bd_OB-fold"/>
</dbReference>
<evidence type="ECO:0000259" key="14">
    <source>
        <dbReference type="PROSITE" id="PS51562"/>
    </source>
</evidence>
<keyword evidence="7" id="KW-0548">Nucleotidyltransferase</keyword>
<dbReference type="GO" id="GO:0140818">
    <property type="term" value="F:mRNA 5'-triphosphate monophosphatase activity"/>
    <property type="evidence" value="ECO:0007669"/>
    <property type="project" value="UniProtKB-EC"/>
</dbReference>
<dbReference type="GO" id="GO:0005524">
    <property type="term" value="F:ATP binding"/>
    <property type="evidence" value="ECO:0007669"/>
    <property type="project" value="InterPro"/>
</dbReference>
<dbReference type="EMBL" id="MN175499">
    <property type="protein sequence ID" value="QID06148.1"/>
    <property type="molecule type" value="Genomic_DNA"/>
</dbReference>
<dbReference type="GO" id="GO:0005525">
    <property type="term" value="F:GTP binding"/>
    <property type="evidence" value="ECO:0007669"/>
    <property type="project" value="UniProtKB-KW"/>
</dbReference>
<dbReference type="PROSITE" id="PS51562">
    <property type="entry name" value="RNA_CAP0_MT"/>
    <property type="match status" value="1"/>
</dbReference>
<dbReference type="Gene3D" id="3.30.470.30">
    <property type="entry name" value="DNA ligase/mRNA capping enzyme"/>
    <property type="match status" value="1"/>
</dbReference>
<evidence type="ECO:0000256" key="5">
    <source>
        <dbReference type="ARBA" id="ARBA00022679"/>
    </source>
</evidence>
<dbReference type="InterPro" id="IPR029063">
    <property type="entry name" value="SAM-dependent_MTases_sf"/>
</dbReference>
<dbReference type="GO" id="GO:0003723">
    <property type="term" value="F:RNA binding"/>
    <property type="evidence" value="ECO:0007669"/>
    <property type="project" value="UniProtKB-KW"/>
</dbReference>
<dbReference type="GO" id="GO:0004651">
    <property type="term" value="F:polynucleotide 5'-phosphatase activity"/>
    <property type="evidence" value="ECO:0007669"/>
    <property type="project" value="InterPro"/>
</dbReference>
<dbReference type="Gene3D" id="3.40.50.150">
    <property type="entry name" value="Vaccinia Virus protein VP39"/>
    <property type="match status" value="1"/>
</dbReference>
<keyword evidence="3" id="KW-0489">Methyltransferase</keyword>
<evidence type="ECO:0000256" key="9">
    <source>
        <dbReference type="ARBA" id="ARBA00022801"/>
    </source>
</evidence>
<evidence type="ECO:0000256" key="6">
    <source>
        <dbReference type="ARBA" id="ARBA00022691"/>
    </source>
</evidence>
<dbReference type="Pfam" id="PF02940">
    <property type="entry name" value="mRNA_triPase"/>
    <property type="match status" value="1"/>
</dbReference>
<dbReference type="Pfam" id="PF01331">
    <property type="entry name" value="mRNA_cap_enzyme"/>
    <property type="match status" value="1"/>
</dbReference>
<keyword evidence="6" id="KW-0949">S-adenosyl-L-methionine</keyword>
<dbReference type="InterPro" id="IPR033469">
    <property type="entry name" value="CYTH-like_dom_sf"/>
</dbReference>
<dbReference type="InterPro" id="IPR004971">
    <property type="entry name" value="mRNA_G-N7_MeTrfase_dom"/>
</dbReference>
<evidence type="ECO:0000256" key="2">
    <source>
        <dbReference type="ARBA" id="ARBA00008556"/>
    </source>
</evidence>
<evidence type="ECO:0000256" key="11">
    <source>
        <dbReference type="ARBA" id="ARBA00023134"/>
    </source>
</evidence>
<evidence type="ECO:0000256" key="10">
    <source>
        <dbReference type="ARBA" id="ARBA00022884"/>
    </source>
</evidence>
<sequence length="1162" mass="135370">MVTKNKSENIRDIIDSDDISRIEEMVNNFRKNRNAEFEISVRKINYSNYIRISEYYVNNSSDIQQVTSLDISIILEDGNTYRVSFLNENLINDFLSKYSNMKYGDIVKYILSLSSGDDIEIIYKNRGSADRLSIEDLNLVIKLTEEVPVSNNSNKPKLSGREKILYRYKNRYSFTIDDISRVDITDVKETSNIWELSKKISNYEIELEFTNKKINSNQVFEKIFDLLKIVQNTEIPIGIKESKQVITDYQNLLGQKTSNHLDSRNVVSIETQHIVKFVPNRYAITDKADGERYFLFSTSNGVYLLSTNMIVKKVNVPPLQKDFQNMLLDGELIEIDGKELFMVFDVVYHNGIDYRYDNNYTLTHRIIVINDIIDKAFNNLIPFTDYTDKYDNLEIDKIKEFYSNEIKTYWKKFNKKLENYSGLFVSRKLYFVPYGIDSSEVFMYADLVWKLCVYDHLTPYKLDGIIYTPIASPYMIKTSANELDSVPMEYKWKPPSQNSIDFYIKFDKDAKGGEAIYYDNAVVRGEGRPYKICNLFVGLNKGGEEKPIAFKVAGVEQKAFIYLTNDEALDLNGNVISDNTVVEFIFDNLKTDMDDPYKWIPIRTRYDKTESVQKYRKKYGNNLHIATRIWRTITNPVTEEIIAALGNTLTYEKEMSKLTKMNESYNKQSFSYYQKNTSNAIGMRAFNNFIKSNMISTYCKEKQSVLDIGCGRGGDLIKFIRANIREYVGLDIDNNGLYVINDSAFNRYKNLKKTNKNVPPMTFINADARGLFNVEAQEKILPNMSESNKKLINNYLSNNKKYDAINCQFTLHYYLSDNTSWNNFCQNINNHIKDNGYLLITCFDGQLIYDKLKDKQKYSSSYTDNMGKKNIFFEINKIYSDEEIKPTGMAIDIYNSLISNPGVYQREYLVFPDFLKKSLKDNCGLELVETDMFYNIFNLYRNYFLINGGNFSTGEISGKRYNEIKDFYLALEGKSSSTTESDIAFASFKLAMLNRYYIFKKKTAINITEPSHIVSAVNKKTDLGKVLMPYFITNNMIIDYSLENNDVNKIYHFIRKKYNPVKPSVYLVRHTIVNNPIDEITFSRNKLEFVKIKNGTDPKILLIYKSPEKIFYPFYYQRFQNNDNSEDYLKNNLYLKDKGTYLLDSNKIVNDLNILVNLSGKV</sequence>
<keyword evidence="4" id="KW-0507">mRNA processing</keyword>
<dbReference type="InterPro" id="IPR004206">
    <property type="entry name" value="mRNA_triPase_Cet1"/>
</dbReference>
<dbReference type="SUPFAM" id="SSF56091">
    <property type="entry name" value="DNA ligase/mRNA capping enzyme, catalytic domain"/>
    <property type="match status" value="1"/>
</dbReference>
<name>A0A6G6ACU2_9VIRU</name>
<keyword evidence="9" id="KW-0378">Hydrolase</keyword>
<evidence type="ECO:0000256" key="8">
    <source>
        <dbReference type="ARBA" id="ARBA00022741"/>
    </source>
</evidence>
<evidence type="ECO:0000256" key="7">
    <source>
        <dbReference type="ARBA" id="ARBA00022695"/>
    </source>
</evidence>
<feature type="domain" description="MRNA cap 0 methyltransferase" evidence="14">
    <location>
        <begin position="678"/>
        <end position="1002"/>
    </location>
</feature>
<evidence type="ECO:0000256" key="1">
    <source>
        <dbReference type="ARBA" id="ARBA00005129"/>
    </source>
</evidence>
<dbReference type="InterPro" id="IPR037009">
    <property type="entry name" value="mRNA_triPase_Cet1_sf"/>
</dbReference>
<proteinExistence type="inferred from homology"/>
<comment type="catalytic activity">
    <reaction evidence="12">
        <text>a 5'-end diphospho-ribonucleoside in mRNA + GTP + H(+) = a 5'-end (5'-triphosphoguanosine)-ribonucleoside in mRNA + diphosphate</text>
        <dbReference type="Rhea" id="RHEA:67012"/>
        <dbReference type="Rhea" id="RHEA-COMP:17165"/>
        <dbReference type="Rhea" id="RHEA-COMP:17166"/>
        <dbReference type="ChEBI" id="CHEBI:15378"/>
        <dbReference type="ChEBI" id="CHEBI:33019"/>
        <dbReference type="ChEBI" id="CHEBI:37565"/>
        <dbReference type="ChEBI" id="CHEBI:167616"/>
        <dbReference type="ChEBI" id="CHEBI:167617"/>
        <dbReference type="EC" id="2.7.7.50"/>
    </reaction>
</comment>
<evidence type="ECO:0000313" key="15">
    <source>
        <dbReference type="EMBL" id="QID06148.1"/>
    </source>
</evidence>
<dbReference type="Gene3D" id="2.40.50.140">
    <property type="entry name" value="Nucleic acid-binding proteins"/>
    <property type="match status" value="1"/>
</dbReference>
<dbReference type="GO" id="GO:0004484">
    <property type="term" value="F:mRNA guanylyltransferase activity"/>
    <property type="evidence" value="ECO:0007669"/>
    <property type="project" value="UniProtKB-EC"/>
</dbReference>
<keyword evidence="8" id="KW-0547">Nucleotide-binding</keyword>
<evidence type="ECO:0000256" key="13">
    <source>
        <dbReference type="ARBA" id="ARBA00047740"/>
    </source>
</evidence>
<comment type="pathway">
    <text evidence="1">mRNA processing; mRNA capping.</text>
</comment>
<comment type="similarity">
    <text evidence="2">In the N-terminal section; belongs to the dsDNA virus mRNA guanylyltransferase family.</text>
</comment>
<dbReference type="PANTHER" id="PTHR12189">
    <property type="entry name" value="MRNA GUANINE-7- METHYLTRANSFERASE"/>
    <property type="match status" value="1"/>
</dbReference>
<evidence type="ECO:0000256" key="12">
    <source>
        <dbReference type="ARBA" id="ARBA00044679"/>
    </source>
</evidence>
<evidence type="ECO:0000256" key="4">
    <source>
        <dbReference type="ARBA" id="ARBA00022664"/>
    </source>
</evidence>
<organism evidence="15">
    <name type="scientific">Borely moumouvirus</name>
    <dbReference type="NCBI Taxonomy" id="2712067"/>
    <lineage>
        <taxon>Viruses</taxon>
        <taxon>Varidnaviria</taxon>
        <taxon>Bamfordvirae</taxon>
        <taxon>Nucleocytoviricota</taxon>
        <taxon>Megaviricetes</taxon>
        <taxon>Imitervirales</taxon>
        <taxon>Mimiviridae</taxon>
        <taxon>Megamimivirinae</taxon>
        <taxon>Moumouvirus</taxon>
    </lineage>
</organism>
<dbReference type="SUPFAM" id="SSF53335">
    <property type="entry name" value="S-adenosyl-L-methionine-dependent methyltransferases"/>
    <property type="match status" value="1"/>
</dbReference>
<dbReference type="Pfam" id="PF03291">
    <property type="entry name" value="mRNA_G-N7_MeTrfase"/>
    <property type="match status" value="1"/>
</dbReference>
<keyword evidence="10" id="KW-0694">RNA-binding</keyword>
<dbReference type="CDD" id="cd02440">
    <property type="entry name" value="AdoMet_MTases"/>
    <property type="match status" value="1"/>
</dbReference>
<dbReference type="UniPathway" id="UPA00922"/>
<keyword evidence="5" id="KW-0808">Transferase</keyword>